<dbReference type="InterPro" id="IPR029044">
    <property type="entry name" value="Nucleotide-diphossugar_trans"/>
</dbReference>
<keyword evidence="2" id="KW-0808">Transferase</keyword>
<name>A0A2W5MZS1_SPHMC</name>
<dbReference type="PANTHER" id="PTHR43685:SF2">
    <property type="entry name" value="GLYCOSYLTRANSFERASE 2-LIKE DOMAIN-CONTAINING PROTEIN"/>
    <property type="match status" value="1"/>
</dbReference>
<protein>
    <submittedName>
        <fullName evidence="2">Glycosyl transferase</fullName>
    </submittedName>
</protein>
<dbReference type="SUPFAM" id="SSF53448">
    <property type="entry name" value="Nucleotide-diphospho-sugar transferases"/>
    <property type="match status" value="1"/>
</dbReference>
<dbReference type="Gene3D" id="3.90.550.10">
    <property type="entry name" value="Spore Coat Polysaccharide Biosynthesis Protein SpsA, Chain A"/>
    <property type="match status" value="1"/>
</dbReference>
<dbReference type="EMBL" id="QFPJ01000008">
    <property type="protein sequence ID" value="PZQ23283.1"/>
    <property type="molecule type" value="Genomic_DNA"/>
</dbReference>
<gene>
    <name evidence="2" type="ORF">DI569_05405</name>
</gene>
<dbReference type="GO" id="GO:0044010">
    <property type="term" value="P:single-species biofilm formation"/>
    <property type="evidence" value="ECO:0007669"/>
    <property type="project" value="TreeGrafter"/>
</dbReference>
<organism evidence="2 3">
    <name type="scientific">Sphingopyxis macrogoltabida</name>
    <name type="common">Sphingomonas macrogoltabidus</name>
    <dbReference type="NCBI Taxonomy" id="33050"/>
    <lineage>
        <taxon>Bacteria</taxon>
        <taxon>Pseudomonadati</taxon>
        <taxon>Pseudomonadota</taxon>
        <taxon>Alphaproteobacteria</taxon>
        <taxon>Sphingomonadales</taxon>
        <taxon>Sphingomonadaceae</taxon>
        <taxon>Sphingopyxis</taxon>
    </lineage>
</organism>
<feature type="domain" description="Glycosyltransferase 2-like" evidence="1">
    <location>
        <begin position="11"/>
        <end position="135"/>
    </location>
</feature>
<sequence length="321" mass="34730">MSAPPSPPRFSVVMPLYNKGAHVRAAIDSAVSQSRAAHEIIVIDNGSTDGGRAMVAAIVGDHIRLLDLPTPGPGGYAGRNVGIRAARGDWIAFLDADDLWHADHLAVLAEAVDADPGACAVATRFEHRFDDRSVLQRIAPELGQPRSLDLAGFLSAWLMVRECPMWTGAIAIRRDTLFAAGLFPEGRAVRGGDKDLWLRVAVQGRLRYDPRITAVFHRDSDNKVSKATTTLDLPCLVDTARAMVAGSAAREAVLLRRLVNQEIAHYARYAMKYPGRTSIRLGDLYLPEGAGTAALLLAAKLIPASLRQSSYALRNRLLARA</sequence>
<dbReference type="Pfam" id="PF00535">
    <property type="entry name" value="Glycos_transf_2"/>
    <property type="match status" value="1"/>
</dbReference>
<evidence type="ECO:0000313" key="3">
    <source>
        <dbReference type="Proteomes" id="UP000248597"/>
    </source>
</evidence>
<dbReference type="InterPro" id="IPR001173">
    <property type="entry name" value="Glyco_trans_2-like"/>
</dbReference>
<dbReference type="Proteomes" id="UP000248597">
    <property type="component" value="Unassembled WGS sequence"/>
</dbReference>
<dbReference type="GO" id="GO:0016740">
    <property type="term" value="F:transferase activity"/>
    <property type="evidence" value="ECO:0007669"/>
    <property type="project" value="UniProtKB-KW"/>
</dbReference>
<dbReference type="InterPro" id="IPR050834">
    <property type="entry name" value="Glycosyltransf_2"/>
</dbReference>
<accession>A0A2W5MZS1</accession>
<dbReference type="CDD" id="cd00761">
    <property type="entry name" value="Glyco_tranf_GTA_type"/>
    <property type="match status" value="1"/>
</dbReference>
<reference evidence="2 3" key="1">
    <citation type="submission" date="2017-08" db="EMBL/GenBank/DDBJ databases">
        <title>Infants hospitalized years apart are colonized by the same room-sourced microbial strains.</title>
        <authorList>
            <person name="Brooks B."/>
            <person name="Olm M.R."/>
            <person name="Firek B.A."/>
            <person name="Baker R."/>
            <person name="Thomas B.C."/>
            <person name="Morowitz M.J."/>
            <person name="Banfield J.F."/>
        </authorList>
    </citation>
    <scope>NUCLEOTIDE SEQUENCE [LARGE SCALE GENOMIC DNA]</scope>
    <source>
        <strain evidence="2">S2_005_003_R2_47</strain>
    </source>
</reference>
<evidence type="ECO:0000313" key="2">
    <source>
        <dbReference type="EMBL" id="PZQ23283.1"/>
    </source>
</evidence>
<evidence type="ECO:0000259" key="1">
    <source>
        <dbReference type="Pfam" id="PF00535"/>
    </source>
</evidence>
<proteinExistence type="predicted"/>
<dbReference type="AlphaFoldDB" id="A0A2W5MZS1"/>
<comment type="caution">
    <text evidence="2">The sequence shown here is derived from an EMBL/GenBank/DDBJ whole genome shotgun (WGS) entry which is preliminary data.</text>
</comment>
<dbReference type="PANTHER" id="PTHR43685">
    <property type="entry name" value="GLYCOSYLTRANSFERASE"/>
    <property type="match status" value="1"/>
</dbReference>